<evidence type="ECO:0000313" key="4">
    <source>
        <dbReference type="Proteomes" id="UP000326831"/>
    </source>
</evidence>
<gene>
    <name evidence="3" type="ORF">CP968_32045</name>
    <name evidence="2" type="ORF">GCM10010371_67410</name>
</gene>
<keyword evidence="4" id="KW-1185">Reference proteome</keyword>
<feature type="compositionally biased region" description="Low complexity" evidence="1">
    <location>
        <begin position="20"/>
        <end position="29"/>
    </location>
</feature>
<dbReference type="Proteomes" id="UP000326831">
    <property type="component" value="Chromosome"/>
</dbReference>
<dbReference type="AlphaFoldDB" id="A0A5P2UVC8"/>
<dbReference type="Proteomes" id="UP000634660">
    <property type="component" value="Unassembled WGS sequence"/>
</dbReference>
<accession>A0A5P2UVC8</accession>
<evidence type="ECO:0000256" key="1">
    <source>
        <dbReference type="SAM" id="MobiDB-lite"/>
    </source>
</evidence>
<feature type="region of interest" description="Disordered" evidence="1">
    <location>
        <begin position="1"/>
        <end position="50"/>
    </location>
</feature>
<evidence type="ECO:0000313" key="3">
    <source>
        <dbReference type="EMBL" id="QEU82289.1"/>
    </source>
</evidence>
<dbReference type="KEGG" id="ssub:CP968_32045"/>
<sequence>MSEPDHAGLPEPSASPLPARPAGAAWQAAKSGLPFPEPRPGSIAPTTLPASRARNTLAGMYRRTDAGGRTTDG</sequence>
<name>A0A5P2UVC8_9ACTN</name>
<dbReference type="EMBL" id="CP023701">
    <property type="protein sequence ID" value="QEU82289.1"/>
    <property type="molecule type" value="Genomic_DNA"/>
</dbReference>
<dbReference type="EMBL" id="BMVX01000047">
    <property type="protein sequence ID" value="GGZ98184.1"/>
    <property type="molecule type" value="Genomic_DNA"/>
</dbReference>
<reference evidence="2" key="3">
    <citation type="submission" date="2020-09" db="EMBL/GenBank/DDBJ databases">
        <authorList>
            <person name="Sun Q."/>
            <person name="Ohkuma M."/>
        </authorList>
    </citation>
    <scope>NUCLEOTIDE SEQUENCE</scope>
    <source>
        <strain evidence="2">JCM 4834</strain>
    </source>
</reference>
<reference evidence="2" key="1">
    <citation type="journal article" date="2014" name="Int. J. Syst. Evol. Microbiol.">
        <title>Complete genome sequence of Corynebacterium casei LMG S-19264T (=DSM 44701T), isolated from a smear-ripened cheese.</title>
        <authorList>
            <consortium name="US DOE Joint Genome Institute (JGI-PGF)"/>
            <person name="Walter F."/>
            <person name="Albersmeier A."/>
            <person name="Kalinowski J."/>
            <person name="Ruckert C."/>
        </authorList>
    </citation>
    <scope>NUCLEOTIDE SEQUENCE</scope>
    <source>
        <strain evidence="2">JCM 4834</strain>
    </source>
</reference>
<reference evidence="3 4" key="2">
    <citation type="submission" date="2017-09" db="EMBL/GenBank/DDBJ databases">
        <authorList>
            <person name="Lee N."/>
            <person name="Cho B.-K."/>
        </authorList>
    </citation>
    <scope>NUCLEOTIDE SEQUENCE [LARGE SCALE GENOMIC DNA]</scope>
    <source>
        <strain evidence="3 4">ATCC 27467</strain>
    </source>
</reference>
<organism evidence="3 4">
    <name type="scientific">Streptomyces subrutilus</name>
    <dbReference type="NCBI Taxonomy" id="36818"/>
    <lineage>
        <taxon>Bacteria</taxon>
        <taxon>Bacillati</taxon>
        <taxon>Actinomycetota</taxon>
        <taxon>Actinomycetes</taxon>
        <taxon>Kitasatosporales</taxon>
        <taxon>Streptomycetaceae</taxon>
        <taxon>Streptomyces</taxon>
    </lineage>
</organism>
<protein>
    <submittedName>
        <fullName evidence="3">Uncharacterized protein</fullName>
    </submittedName>
</protein>
<evidence type="ECO:0000313" key="2">
    <source>
        <dbReference type="EMBL" id="GGZ98184.1"/>
    </source>
</evidence>
<proteinExistence type="predicted"/>